<name>A0A4Z1EZ44_9HELO</name>
<feature type="region of interest" description="Disordered" evidence="1">
    <location>
        <begin position="47"/>
        <end position="70"/>
    </location>
</feature>
<evidence type="ECO:0000313" key="3">
    <source>
        <dbReference type="EMBL" id="TGO17545.1"/>
    </source>
</evidence>
<dbReference type="OrthoDB" id="3551508at2759"/>
<keyword evidence="4" id="KW-1185">Reference proteome</keyword>
<evidence type="ECO:0000313" key="4">
    <source>
        <dbReference type="Proteomes" id="UP000297777"/>
    </source>
</evidence>
<feature type="compositionally biased region" description="Low complexity" evidence="1">
    <location>
        <begin position="51"/>
        <end position="69"/>
    </location>
</feature>
<reference evidence="3 4" key="1">
    <citation type="submission" date="2017-12" db="EMBL/GenBank/DDBJ databases">
        <title>Comparative genomics of Botrytis spp.</title>
        <authorList>
            <person name="Valero-Jimenez C.A."/>
            <person name="Tapia P."/>
            <person name="Veloso J."/>
            <person name="Silva-Moreno E."/>
            <person name="Staats M."/>
            <person name="Valdes J.H."/>
            <person name="Van Kan J.A.L."/>
        </authorList>
    </citation>
    <scope>NUCLEOTIDE SEQUENCE [LARGE SCALE GENOMIC DNA]</scope>
    <source>
        <strain evidence="3 4">Bt9001</strain>
    </source>
</reference>
<keyword evidence="2" id="KW-0732">Signal</keyword>
<feature type="signal peptide" evidence="2">
    <location>
        <begin position="1"/>
        <end position="21"/>
    </location>
</feature>
<dbReference type="Proteomes" id="UP000297777">
    <property type="component" value="Unassembled WGS sequence"/>
</dbReference>
<organism evidence="3 4">
    <name type="scientific">Botrytis tulipae</name>
    <dbReference type="NCBI Taxonomy" id="87230"/>
    <lineage>
        <taxon>Eukaryota</taxon>
        <taxon>Fungi</taxon>
        <taxon>Dikarya</taxon>
        <taxon>Ascomycota</taxon>
        <taxon>Pezizomycotina</taxon>
        <taxon>Leotiomycetes</taxon>
        <taxon>Helotiales</taxon>
        <taxon>Sclerotiniaceae</taxon>
        <taxon>Botrytis</taxon>
    </lineage>
</organism>
<dbReference type="EMBL" id="PQXH01000016">
    <property type="protein sequence ID" value="TGO17545.1"/>
    <property type="molecule type" value="Genomic_DNA"/>
</dbReference>
<accession>A0A4Z1EZ44</accession>
<dbReference type="AlphaFoldDB" id="A0A4Z1EZ44"/>
<evidence type="ECO:0000256" key="2">
    <source>
        <dbReference type="SAM" id="SignalP"/>
    </source>
</evidence>
<protein>
    <submittedName>
        <fullName evidence="3">Uncharacterized protein</fullName>
    </submittedName>
</protein>
<proteinExistence type="predicted"/>
<evidence type="ECO:0000256" key="1">
    <source>
        <dbReference type="SAM" id="MobiDB-lite"/>
    </source>
</evidence>
<comment type="caution">
    <text evidence="3">The sequence shown here is derived from an EMBL/GenBank/DDBJ whole genome shotgun (WGS) entry which is preliminary data.</text>
</comment>
<feature type="chain" id="PRO_5021432580" evidence="2">
    <location>
        <begin position="22"/>
        <end position="273"/>
    </location>
</feature>
<gene>
    <name evidence="3" type="ORF">BTUL_0016g00080</name>
</gene>
<sequence>MHITLARSLAILGVFTYSSTALVLQQPSAGLQNDLGYDAAEPTISPAAVDSQTSLPRSLSPTPSDKSSSAIILDQPVAADTAPDAKLHARNLGPFGQQGFNIATYLNNNPTQTESAVTSQILAPVPSITADSSWKDKFLTPTTTVTVSASTIYYTETTVTITPRSINTLVANSAMLQVTQSPPQTFQTITTGRSSALASSIPRQEKEKRGWEEDKKACEALVQSEVLHCLETKGLLVPWTTITEVVGGKTMLLVEVSVGAGRGKREARVTGRV</sequence>